<keyword evidence="4" id="KW-0997">Cell inner membrane</keyword>
<keyword evidence="3" id="KW-1003">Cell membrane</keyword>
<dbReference type="GO" id="GO:0055085">
    <property type="term" value="P:transmembrane transport"/>
    <property type="evidence" value="ECO:0007669"/>
    <property type="project" value="InterPro"/>
</dbReference>
<proteinExistence type="inferred from homology"/>
<feature type="transmembrane region" description="Helical" evidence="8">
    <location>
        <begin position="191"/>
        <end position="215"/>
    </location>
</feature>
<keyword evidence="11" id="KW-1185">Reference proteome</keyword>
<dbReference type="RefSeq" id="WP_183858276.1">
    <property type="nucleotide sequence ID" value="NZ_JACHOO010000010.1"/>
</dbReference>
<dbReference type="Pfam" id="PF00528">
    <property type="entry name" value="BPD_transp_1"/>
    <property type="match status" value="1"/>
</dbReference>
<dbReference type="AlphaFoldDB" id="A0A7W9L3S5"/>
<evidence type="ECO:0000313" key="10">
    <source>
        <dbReference type="EMBL" id="MBB5754850.1"/>
    </source>
</evidence>
<dbReference type="PANTHER" id="PTHR43357:SF4">
    <property type="entry name" value="INNER MEMBRANE ABC TRANSPORTER PERMEASE PROTEIN YDCV"/>
    <property type="match status" value="1"/>
</dbReference>
<dbReference type="Gene3D" id="1.10.3720.10">
    <property type="entry name" value="MetI-like"/>
    <property type="match status" value="1"/>
</dbReference>
<gene>
    <name evidence="10" type="ORF">GGQ63_003942</name>
</gene>
<feature type="transmembrane region" description="Helical" evidence="8">
    <location>
        <begin position="138"/>
        <end position="160"/>
    </location>
</feature>
<feature type="transmembrane region" description="Helical" evidence="8">
    <location>
        <begin position="235"/>
        <end position="258"/>
    </location>
</feature>
<comment type="subcellular location">
    <subcellularLocation>
        <location evidence="1">Cell inner membrane</location>
        <topology evidence="1">Multi-pass membrane protein</topology>
    </subcellularLocation>
    <subcellularLocation>
        <location evidence="8">Cell membrane</location>
        <topology evidence="8">Multi-pass membrane protein</topology>
    </subcellularLocation>
</comment>
<dbReference type="GO" id="GO:0005886">
    <property type="term" value="C:plasma membrane"/>
    <property type="evidence" value="ECO:0007669"/>
    <property type="project" value="UniProtKB-SubCell"/>
</dbReference>
<feature type="transmembrane region" description="Helical" evidence="8">
    <location>
        <begin position="102"/>
        <end position="126"/>
    </location>
</feature>
<dbReference type="InterPro" id="IPR000515">
    <property type="entry name" value="MetI-like"/>
</dbReference>
<feature type="domain" description="ABC transmembrane type-1" evidence="9">
    <location>
        <begin position="64"/>
        <end position="254"/>
    </location>
</feature>
<evidence type="ECO:0000256" key="1">
    <source>
        <dbReference type="ARBA" id="ARBA00004429"/>
    </source>
</evidence>
<keyword evidence="7 8" id="KW-0472">Membrane</keyword>
<keyword evidence="5 8" id="KW-0812">Transmembrane</keyword>
<accession>A0A7W9L3S5</accession>
<evidence type="ECO:0000256" key="3">
    <source>
        <dbReference type="ARBA" id="ARBA00022475"/>
    </source>
</evidence>
<dbReference type="CDD" id="cd06261">
    <property type="entry name" value="TM_PBP2"/>
    <property type="match status" value="1"/>
</dbReference>
<dbReference type="PANTHER" id="PTHR43357">
    <property type="entry name" value="INNER MEMBRANE ABC TRANSPORTER PERMEASE PROTEIN YDCV"/>
    <property type="match status" value="1"/>
</dbReference>
<dbReference type="PROSITE" id="PS50928">
    <property type="entry name" value="ABC_TM1"/>
    <property type="match status" value="1"/>
</dbReference>
<keyword evidence="2 8" id="KW-0813">Transport</keyword>
<evidence type="ECO:0000256" key="2">
    <source>
        <dbReference type="ARBA" id="ARBA00022448"/>
    </source>
</evidence>
<organism evidence="10 11">
    <name type="scientific">Prosthecomicrobium pneumaticum</name>
    <dbReference type="NCBI Taxonomy" id="81895"/>
    <lineage>
        <taxon>Bacteria</taxon>
        <taxon>Pseudomonadati</taxon>
        <taxon>Pseudomonadota</taxon>
        <taxon>Alphaproteobacteria</taxon>
        <taxon>Hyphomicrobiales</taxon>
        <taxon>Kaistiaceae</taxon>
        <taxon>Prosthecomicrobium</taxon>
    </lineage>
</organism>
<dbReference type="Proteomes" id="UP000523821">
    <property type="component" value="Unassembled WGS sequence"/>
</dbReference>
<keyword evidence="6 8" id="KW-1133">Transmembrane helix</keyword>
<evidence type="ECO:0000256" key="7">
    <source>
        <dbReference type="ARBA" id="ARBA00023136"/>
    </source>
</evidence>
<evidence type="ECO:0000256" key="4">
    <source>
        <dbReference type="ARBA" id="ARBA00022519"/>
    </source>
</evidence>
<dbReference type="EMBL" id="JACHOO010000010">
    <property type="protein sequence ID" value="MBB5754850.1"/>
    <property type="molecule type" value="Genomic_DNA"/>
</dbReference>
<evidence type="ECO:0000256" key="5">
    <source>
        <dbReference type="ARBA" id="ARBA00022692"/>
    </source>
</evidence>
<name>A0A7W9L3S5_9HYPH</name>
<evidence type="ECO:0000256" key="6">
    <source>
        <dbReference type="ARBA" id="ARBA00022989"/>
    </source>
</evidence>
<comment type="caution">
    <text evidence="10">The sequence shown here is derived from an EMBL/GenBank/DDBJ whole genome shotgun (WGS) entry which is preliminary data.</text>
</comment>
<reference evidence="10 11" key="1">
    <citation type="submission" date="2020-08" db="EMBL/GenBank/DDBJ databases">
        <title>Genomic Encyclopedia of Type Strains, Phase IV (KMG-IV): sequencing the most valuable type-strain genomes for metagenomic binning, comparative biology and taxonomic classification.</title>
        <authorList>
            <person name="Goeker M."/>
        </authorList>
    </citation>
    <scope>NUCLEOTIDE SEQUENCE [LARGE SCALE GENOMIC DNA]</scope>
    <source>
        <strain evidence="10 11">DSM 16268</strain>
    </source>
</reference>
<evidence type="ECO:0000313" key="11">
    <source>
        <dbReference type="Proteomes" id="UP000523821"/>
    </source>
</evidence>
<dbReference type="InterPro" id="IPR035906">
    <property type="entry name" value="MetI-like_sf"/>
</dbReference>
<comment type="similarity">
    <text evidence="8">Belongs to the binding-protein-dependent transport system permease family.</text>
</comment>
<evidence type="ECO:0000259" key="9">
    <source>
        <dbReference type="PROSITE" id="PS50928"/>
    </source>
</evidence>
<dbReference type="SUPFAM" id="SSF161098">
    <property type="entry name" value="MetI-like"/>
    <property type="match status" value="1"/>
</dbReference>
<sequence>METSESPFVFKAIAAVALLLLLAPTVVTVVAAFNEGNYLQFPPQGLSLRWIEAFLTGPLFRESFTFSFRLAFCATLISTVLGTAAALALVRLRFRGREVLRAVMLAPIVLPGMVLGLALLSFYAAIQMGLFRTFSGLLLAHVLVTLPFVIATVGAALARFDRSLEEAARSLGAGPVRAFFDVTMRVTAQGILAGATFAFIVSFGQFDISLFLATSEMRPLPVALYDSIRYRTDPTIAAAGVFAISTVFLSMTLVHVLTNRKGKRAAPKG</sequence>
<evidence type="ECO:0000256" key="8">
    <source>
        <dbReference type="RuleBase" id="RU363032"/>
    </source>
</evidence>
<feature type="transmembrane region" description="Helical" evidence="8">
    <location>
        <begin position="66"/>
        <end position="90"/>
    </location>
</feature>
<protein>
    <submittedName>
        <fullName evidence="10">Putative spermidine/putrescine transport system permease protein</fullName>
    </submittedName>
</protein>